<protein>
    <submittedName>
        <fullName evidence="2">Uncharacterized protein</fullName>
    </submittedName>
</protein>
<feature type="transmembrane region" description="Helical" evidence="1">
    <location>
        <begin position="57"/>
        <end position="81"/>
    </location>
</feature>
<dbReference type="AlphaFoldDB" id="A0A5C5VIB0"/>
<comment type="caution">
    <text evidence="2">The sequence shown here is derived from an EMBL/GenBank/DDBJ whole genome shotgun (WGS) entry which is preliminary data.</text>
</comment>
<sequence length="82" mass="8676">MGNAQAGWKSRARAAATRWSQLRQEECTTCRGCGQRVMPLDQYCNHCGQSDPAKVSLSAAVCVVLVIGLLAITGTTAAMAFS</sequence>
<evidence type="ECO:0000313" key="3">
    <source>
        <dbReference type="Proteomes" id="UP000316714"/>
    </source>
</evidence>
<accession>A0A5C5VIB0</accession>
<gene>
    <name evidence="2" type="ORF">KOR34_25630</name>
</gene>
<reference evidence="2 3" key="1">
    <citation type="submission" date="2019-02" db="EMBL/GenBank/DDBJ databases">
        <title>Deep-cultivation of Planctomycetes and their phenomic and genomic characterization uncovers novel biology.</title>
        <authorList>
            <person name="Wiegand S."/>
            <person name="Jogler M."/>
            <person name="Boedeker C."/>
            <person name="Pinto D."/>
            <person name="Vollmers J."/>
            <person name="Rivas-Marin E."/>
            <person name="Kohn T."/>
            <person name="Peeters S.H."/>
            <person name="Heuer A."/>
            <person name="Rast P."/>
            <person name="Oberbeckmann S."/>
            <person name="Bunk B."/>
            <person name="Jeske O."/>
            <person name="Meyerdierks A."/>
            <person name="Storesund J.E."/>
            <person name="Kallscheuer N."/>
            <person name="Luecker S."/>
            <person name="Lage O.M."/>
            <person name="Pohl T."/>
            <person name="Merkel B.J."/>
            <person name="Hornburger P."/>
            <person name="Mueller R.-W."/>
            <person name="Bruemmer F."/>
            <person name="Labrenz M."/>
            <person name="Spormann A.M."/>
            <person name="Op Den Camp H."/>
            <person name="Overmann J."/>
            <person name="Amann R."/>
            <person name="Jetten M.S.M."/>
            <person name="Mascher T."/>
            <person name="Medema M.H."/>
            <person name="Devos D.P."/>
            <person name="Kaster A.-K."/>
            <person name="Ovreas L."/>
            <person name="Rohde M."/>
            <person name="Galperin M.Y."/>
            <person name="Jogler C."/>
        </authorList>
    </citation>
    <scope>NUCLEOTIDE SEQUENCE [LARGE SCALE GENOMIC DNA]</scope>
    <source>
        <strain evidence="2 3">KOR34</strain>
    </source>
</reference>
<dbReference type="EMBL" id="SIHJ01000001">
    <property type="protein sequence ID" value="TWT37609.1"/>
    <property type="molecule type" value="Genomic_DNA"/>
</dbReference>
<keyword evidence="1" id="KW-0812">Transmembrane</keyword>
<keyword evidence="3" id="KW-1185">Reference proteome</keyword>
<keyword evidence="1" id="KW-0472">Membrane</keyword>
<proteinExistence type="predicted"/>
<evidence type="ECO:0000313" key="2">
    <source>
        <dbReference type="EMBL" id="TWT37609.1"/>
    </source>
</evidence>
<organism evidence="2 3">
    <name type="scientific">Posidoniimonas corsicana</name>
    <dbReference type="NCBI Taxonomy" id="1938618"/>
    <lineage>
        <taxon>Bacteria</taxon>
        <taxon>Pseudomonadati</taxon>
        <taxon>Planctomycetota</taxon>
        <taxon>Planctomycetia</taxon>
        <taxon>Pirellulales</taxon>
        <taxon>Lacipirellulaceae</taxon>
        <taxon>Posidoniimonas</taxon>
    </lineage>
</organism>
<keyword evidence="1" id="KW-1133">Transmembrane helix</keyword>
<dbReference type="OrthoDB" id="9992381at2"/>
<dbReference type="Proteomes" id="UP000316714">
    <property type="component" value="Unassembled WGS sequence"/>
</dbReference>
<evidence type="ECO:0000256" key="1">
    <source>
        <dbReference type="SAM" id="Phobius"/>
    </source>
</evidence>
<name>A0A5C5VIB0_9BACT</name>